<dbReference type="AlphaFoldDB" id="A0A0D3G4Q1"/>
<feature type="region of interest" description="Disordered" evidence="1">
    <location>
        <begin position="51"/>
        <end position="82"/>
    </location>
</feature>
<proteinExistence type="predicted"/>
<dbReference type="PaxDb" id="65489-OBART05G07860.1"/>
<feature type="region of interest" description="Disordered" evidence="1">
    <location>
        <begin position="1"/>
        <end position="23"/>
    </location>
</feature>
<organism evidence="2">
    <name type="scientific">Oryza barthii</name>
    <dbReference type="NCBI Taxonomy" id="65489"/>
    <lineage>
        <taxon>Eukaryota</taxon>
        <taxon>Viridiplantae</taxon>
        <taxon>Streptophyta</taxon>
        <taxon>Embryophyta</taxon>
        <taxon>Tracheophyta</taxon>
        <taxon>Spermatophyta</taxon>
        <taxon>Magnoliopsida</taxon>
        <taxon>Liliopsida</taxon>
        <taxon>Poales</taxon>
        <taxon>Poaceae</taxon>
        <taxon>BOP clade</taxon>
        <taxon>Oryzoideae</taxon>
        <taxon>Oryzeae</taxon>
        <taxon>Oryzinae</taxon>
        <taxon>Oryza</taxon>
    </lineage>
</organism>
<dbReference type="Gramene" id="OBART05G07860.1">
    <property type="protein sequence ID" value="OBART05G07860.1"/>
    <property type="gene ID" value="OBART05G07860"/>
</dbReference>
<keyword evidence="3" id="KW-1185">Reference proteome</keyword>
<sequence length="345" mass="37357">MTPAIPTRALLTPSGRPSTITPPPCSSSLLPSLLYASSTLTPLSAPRAPVAPYTLPSPPPLCRPPHDTTSRSAPCAGRDHATAPAPTTAAAAVAAASDYAHYPRLSPEDVPPPTPPPHHAAAALLGQSLHTMDTVKNVLGKMGKRLGEAARKTESLNARDYPRRFPLLLGPLRRSTRDAGLAPTGHCSTEPPPRSHVLPIRARWSEFVPACTKFVQRSAKHSSRCLGTSDLGTTSRWRHLTQIKFIGSASLRNSPFELLCFGMWEVHNTVPPPTPQPDRPVKHPLCRCNPQSSQIDGQIRCTGQKNGLLSCRPSWQLNQYCLQALRKDMAICESSIDIIKDMMLD</sequence>
<protein>
    <submittedName>
        <fullName evidence="2">Uncharacterized protein</fullName>
    </submittedName>
</protein>
<reference evidence="2" key="2">
    <citation type="submission" date="2015-03" db="UniProtKB">
        <authorList>
            <consortium name="EnsemblPlants"/>
        </authorList>
    </citation>
    <scope>IDENTIFICATION</scope>
</reference>
<dbReference type="EnsemblPlants" id="OBART05G07860.1">
    <property type="protein sequence ID" value="OBART05G07860.1"/>
    <property type="gene ID" value="OBART05G07860"/>
</dbReference>
<name>A0A0D3G4Q1_9ORYZ</name>
<accession>A0A0D3G4Q1</accession>
<evidence type="ECO:0000256" key="1">
    <source>
        <dbReference type="SAM" id="MobiDB-lite"/>
    </source>
</evidence>
<evidence type="ECO:0000313" key="2">
    <source>
        <dbReference type="EnsemblPlants" id="OBART05G07860.1"/>
    </source>
</evidence>
<dbReference type="Proteomes" id="UP000026960">
    <property type="component" value="Chromosome 5"/>
</dbReference>
<evidence type="ECO:0000313" key="3">
    <source>
        <dbReference type="Proteomes" id="UP000026960"/>
    </source>
</evidence>
<reference evidence="2" key="1">
    <citation type="journal article" date="2009" name="Rice">
        <title>De Novo Next Generation Sequencing of Plant Genomes.</title>
        <authorList>
            <person name="Rounsley S."/>
            <person name="Marri P.R."/>
            <person name="Yu Y."/>
            <person name="He R."/>
            <person name="Sisneros N."/>
            <person name="Goicoechea J.L."/>
            <person name="Lee S.J."/>
            <person name="Angelova A."/>
            <person name="Kudrna D."/>
            <person name="Luo M."/>
            <person name="Affourtit J."/>
            <person name="Desany B."/>
            <person name="Knight J."/>
            <person name="Niazi F."/>
            <person name="Egholm M."/>
            <person name="Wing R.A."/>
        </authorList>
    </citation>
    <scope>NUCLEOTIDE SEQUENCE [LARGE SCALE GENOMIC DNA]</scope>
    <source>
        <strain evidence="2">cv. IRGC 105608</strain>
    </source>
</reference>